<gene>
    <name evidence="1" type="ORF">WG66_7773</name>
</gene>
<evidence type="ECO:0000313" key="2">
    <source>
        <dbReference type="Proteomes" id="UP000054988"/>
    </source>
</evidence>
<name>A0A0W0FTH8_MONRR</name>
<accession>A0A0W0FTH8</accession>
<dbReference type="AlphaFoldDB" id="A0A0W0FTH8"/>
<protein>
    <submittedName>
        <fullName evidence="1">Uncharacterized protein</fullName>
    </submittedName>
</protein>
<proteinExistence type="predicted"/>
<sequence>MVWALLKDLKLFWGSFETTVTPVVFARLLVTLL</sequence>
<organism evidence="1 2">
    <name type="scientific">Moniliophthora roreri</name>
    <name type="common">Frosty pod rot fungus</name>
    <name type="synonym">Monilia roreri</name>
    <dbReference type="NCBI Taxonomy" id="221103"/>
    <lineage>
        <taxon>Eukaryota</taxon>
        <taxon>Fungi</taxon>
        <taxon>Dikarya</taxon>
        <taxon>Basidiomycota</taxon>
        <taxon>Agaricomycotina</taxon>
        <taxon>Agaricomycetes</taxon>
        <taxon>Agaricomycetidae</taxon>
        <taxon>Agaricales</taxon>
        <taxon>Marasmiineae</taxon>
        <taxon>Marasmiaceae</taxon>
        <taxon>Moniliophthora</taxon>
    </lineage>
</organism>
<dbReference type="EMBL" id="LATX01001651">
    <property type="protein sequence ID" value="KTB39647.1"/>
    <property type="molecule type" value="Genomic_DNA"/>
</dbReference>
<evidence type="ECO:0000313" key="1">
    <source>
        <dbReference type="EMBL" id="KTB39647.1"/>
    </source>
</evidence>
<reference evidence="1 2" key="1">
    <citation type="submission" date="2015-12" db="EMBL/GenBank/DDBJ databases">
        <title>Draft genome sequence of Moniliophthora roreri, the causal agent of frosty pod rot of cacao.</title>
        <authorList>
            <person name="Aime M.C."/>
            <person name="Diaz-Valderrama J.R."/>
            <person name="Kijpornyongpan T."/>
            <person name="Phillips-Mora W."/>
        </authorList>
    </citation>
    <scope>NUCLEOTIDE SEQUENCE [LARGE SCALE GENOMIC DNA]</scope>
    <source>
        <strain evidence="1 2">MCA 2952</strain>
    </source>
</reference>
<comment type="caution">
    <text evidence="1">The sequence shown here is derived from an EMBL/GenBank/DDBJ whole genome shotgun (WGS) entry which is preliminary data.</text>
</comment>
<dbReference type="Proteomes" id="UP000054988">
    <property type="component" value="Unassembled WGS sequence"/>
</dbReference>